<dbReference type="Proteomes" id="UP000246464">
    <property type="component" value="Chromosome 10"/>
</dbReference>
<organism evidence="1 2">
    <name type="scientific">Scophthalmus maximus</name>
    <name type="common">Turbot</name>
    <name type="synonym">Psetta maxima</name>
    <dbReference type="NCBI Taxonomy" id="52904"/>
    <lineage>
        <taxon>Eukaryota</taxon>
        <taxon>Metazoa</taxon>
        <taxon>Chordata</taxon>
        <taxon>Craniata</taxon>
        <taxon>Vertebrata</taxon>
        <taxon>Euteleostomi</taxon>
        <taxon>Actinopterygii</taxon>
        <taxon>Neopterygii</taxon>
        <taxon>Teleostei</taxon>
        <taxon>Neoteleostei</taxon>
        <taxon>Acanthomorphata</taxon>
        <taxon>Carangaria</taxon>
        <taxon>Pleuronectiformes</taxon>
        <taxon>Pleuronectoidei</taxon>
        <taxon>Scophthalmidae</taxon>
        <taxon>Scophthalmus</taxon>
    </lineage>
</organism>
<reference evidence="1 2" key="1">
    <citation type="submission" date="2017-12" db="EMBL/GenBank/DDBJ databases">
        <title>Integrating genomic resources of turbot (Scophthalmus maximus) in depth evaluation of genetic and physical mapping variation across individuals.</title>
        <authorList>
            <person name="Martinez P."/>
        </authorList>
    </citation>
    <scope>NUCLEOTIDE SEQUENCE [LARGE SCALE GENOMIC DNA]</scope>
</reference>
<evidence type="ECO:0000313" key="2">
    <source>
        <dbReference type="Proteomes" id="UP000246464"/>
    </source>
</evidence>
<sequence length="50" mass="5711">MYDSAIKNILGLGQTVPNRHKRSLLVPPMIVTENQRAPFPRLIGRVLQRD</sequence>
<proteinExistence type="predicted"/>
<dbReference type="EMBL" id="CP026252">
    <property type="protein sequence ID" value="AWP08835.1"/>
    <property type="molecule type" value="Genomic_DNA"/>
</dbReference>
<gene>
    <name evidence="1" type="ORF">SMAX5B_017818</name>
</gene>
<keyword evidence="2" id="KW-1185">Reference proteome</keyword>
<name>A0A2U9BWZ3_SCOMX</name>
<dbReference type="AlphaFoldDB" id="A0A2U9BWZ3"/>
<evidence type="ECO:0000313" key="1">
    <source>
        <dbReference type="EMBL" id="AWP08835.1"/>
    </source>
</evidence>
<accession>A0A2U9BWZ3</accession>
<protein>
    <submittedName>
        <fullName evidence="1">Putative cadherin-13</fullName>
    </submittedName>
</protein>